<feature type="transmembrane region" description="Helical" evidence="1">
    <location>
        <begin position="18"/>
        <end position="37"/>
    </location>
</feature>
<keyword evidence="1" id="KW-0472">Membrane</keyword>
<feature type="transmembrane region" description="Helical" evidence="1">
    <location>
        <begin position="95"/>
        <end position="113"/>
    </location>
</feature>
<name>A0ABW5CSJ2_9BACT</name>
<organism evidence="2 3">
    <name type="scientific">Pontibacter ruber</name>
    <dbReference type="NCBI Taxonomy" id="1343895"/>
    <lineage>
        <taxon>Bacteria</taxon>
        <taxon>Pseudomonadati</taxon>
        <taxon>Bacteroidota</taxon>
        <taxon>Cytophagia</taxon>
        <taxon>Cytophagales</taxon>
        <taxon>Hymenobacteraceae</taxon>
        <taxon>Pontibacter</taxon>
    </lineage>
</organism>
<proteinExistence type="predicted"/>
<evidence type="ECO:0000313" key="2">
    <source>
        <dbReference type="EMBL" id="MFD2244980.1"/>
    </source>
</evidence>
<evidence type="ECO:0000313" key="3">
    <source>
        <dbReference type="Proteomes" id="UP001597374"/>
    </source>
</evidence>
<dbReference type="Proteomes" id="UP001597374">
    <property type="component" value="Unassembled WGS sequence"/>
</dbReference>
<feature type="transmembrane region" description="Helical" evidence="1">
    <location>
        <begin position="119"/>
        <end position="139"/>
    </location>
</feature>
<evidence type="ECO:0008006" key="4">
    <source>
        <dbReference type="Google" id="ProtNLM"/>
    </source>
</evidence>
<feature type="transmembrane region" description="Helical" evidence="1">
    <location>
        <begin position="49"/>
        <end position="66"/>
    </location>
</feature>
<accession>A0ABW5CSJ2</accession>
<keyword evidence="1" id="KW-0812">Transmembrane</keyword>
<reference evidence="3" key="1">
    <citation type="journal article" date="2019" name="Int. J. Syst. Evol. Microbiol.">
        <title>The Global Catalogue of Microorganisms (GCM) 10K type strain sequencing project: providing services to taxonomists for standard genome sequencing and annotation.</title>
        <authorList>
            <consortium name="The Broad Institute Genomics Platform"/>
            <consortium name="The Broad Institute Genome Sequencing Center for Infectious Disease"/>
            <person name="Wu L."/>
            <person name="Ma J."/>
        </authorList>
    </citation>
    <scope>NUCLEOTIDE SEQUENCE [LARGE SCALE GENOMIC DNA]</scope>
    <source>
        <strain evidence="3">CGMCC 4.1782</strain>
    </source>
</reference>
<comment type="caution">
    <text evidence="2">The sequence shown here is derived from an EMBL/GenBank/DDBJ whole genome shotgun (WGS) entry which is preliminary data.</text>
</comment>
<sequence>MWGGVSRRELWQLKGKGFWVMLFLTSLATFWFMSTSYTSYNPISLDGRMFNLLLPPLALAAAWGFMEKLHNWRYTLLYSVAFLLLALLHRNNRSLLYGLLGLYFAGHIALLLYGRNISYKIVALVLAAVFAIRPVYFMLKPKALYYKEHQAALNALHNNSHTGSALVLAPVYLYDAIPVYYGYKPVTQVTFLWLGV</sequence>
<gene>
    <name evidence="2" type="ORF">ACFSKP_01865</name>
</gene>
<dbReference type="RefSeq" id="WP_250429647.1">
    <property type="nucleotide sequence ID" value="NZ_JALPRR010000002.1"/>
</dbReference>
<evidence type="ECO:0000256" key="1">
    <source>
        <dbReference type="SAM" id="Phobius"/>
    </source>
</evidence>
<keyword evidence="3" id="KW-1185">Reference proteome</keyword>
<dbReference type="EMBL" id="JBHUIM010000001">
    <property type="protein sequence ID" value="MFD2244980.1"/>
    <property type="molecule type" value="Genomic_DNA"/>
</dbReference>
<protein>
    <recommendedName>
        <fullName evidence="4">Glycosyltransferase RgtA/B/C/D-like domain-containing protein</fullName>
    </recommendedName>
</protein>
<keyword evidence="1" id="KW-1133">Transmembrane helix</keyword>
<feature type="transmembrane region" description="Helical" evidence="1">
    <location>
        <begin position="72"/>
        <end position="88"/>
    </location>
</feature>